<evidence type="ECO:0000313" key="2">
    <source>
        <dbReference type="Proteomes" id="UP000037069"/>
    </source>
</evidence>
<evidence type="ECO:0000313" key="1">
    <source>
        <dbReference type="EMBL" id="KNC22465.1"/>
    </source>
</evidence>
<protein>
    <submittedName>
        <fullName evidence="1">Uncharacterized protein</fullName>
    </submittedName>
</protein>
<dbReference type="Proteomes" id="UP000037069">
    <property type="component" value="Unassembled WGS sequence"/>
</dbReference>
<dbReference type="EMBL" id="JRES01001496">
    <property type="protein sequence ID" value="KNC22465.1"/>
    <property type="molecule type" value="Genomic_DNA"/>
</dbReference>
<name>A0A0L0BQV6_LUCCU</name>
<keyword evidence="2" id="KW-1185">Reference proteome</keyword>
<organism evidence="1 2">
    <name type="scientific">Lucilia cuprina</name>
    <name type="common">Green bottle fly</name>
    <name type="synonym">Australian sheep blowfly</name>
    <dbReference type="NCBI Taxonomy" id="7375"/>
    <lineage>
        <taxon>Eukaryota</taxon>
        <taxon>Metazoa</taxon>
        <taxon>Ecdysozoa</taxon>
        <taxon>Arthropoda</taxon>
        <taxon>Hexapoda</taxon>
        <taxon>Insecta</taxon>
        <taxon>Pterygota</taxon>
        <taxon>Neoptera</taxon>
        <taxon>Endopterygota</taxon>
        <taxon>Diptera</taxon>
        <taxon>Brachycera</taxon>
        <taxon>Muscomorpha</taxon>
        <taxon>Oestroidea</taxon>
        <taxon>Calliphoridae</taxon>
        <taxon>Luciliinae</taxon>
        <taxon>Lucilia</taxon>
    </lineage>
</organism>
<gene>
    <name evidence="1" type="ORF">FF38_13595</name>
</gene>
<dbReference type="AlphaFoldDB" id="A0A0L0BQV6"/>
<proteinExistence type="predicted"/>
<accession>A0A0L0BQV6</accession>
<comment type="caution">
    <text evidence="1">The sequence shown here is derived from an EMBL/GenBank/DDBJ whole genome shotgun (WGS) entry which is preliminary data.</text>
</comment>
<reference evidence="1 2" key="1">
    <citation type="journal article" date="2015" name="Nat. Commun.">
        <title>Lucilia cuprina genome unlocks parasitic fly biology to underpin future interventions.</title>
        <authorList>
            <person name="Anstead C.A."/>
            <person name="Korhonen P.K."/>
            <person name="Young N.D."/>
            <person name="Hall R.S."/>
            <person name="Jex A.R."/>
            <person name="Murali S.C."/>
            <person name="Hughes D.S."/>
            <person name="Lee S.F."/>
            <person name="Perry T."/>
            <person name="Stroehlein A.J."/>
            <person name="Ansell B.R."/>
            <person name="Breugelmans B."/>
            <person name="Hofmann A."/>
            <person name="Qu J."/>
            <person name="Dugan S."/>
            <person name="Lee S.L."/>
            <person name="Chao H."/>
            <person name="Dinh H."/>
            <person name="Han Y."/>
            <person name="Doddapaneni H.V."/>
            <person name="Worley K.C."/>
            <person name="Muzny D.M."/>
            <person name="Ioannidis P."/>
            <person name="Waterhouse R.M."/>
            <person name="Zdobnov E.M."/>
            <person name="James P.J."/>
            <person name="Bagnall N.H."/>
            <person name="Kotze A.C."/>
            <person name="Gibbs R.A."/>
            <person name="Richards S."/>
            <person name="Batterham P."/>
            <person name="Gasser R.B."/>
        </authorList>
    </citation>
    <scope>NUCLEOTIDE SEQUENCE [LARGE SCALE GENOMIC DNA]</scope>
    <source>
        <strain evidence="1 2">LS</strain>
        <tissue evidence="1">Full body</tissue>
    </source>
</reference>
<sequence length="122" mass="14949">MYKCYKYLEKEYDFYLKENLFTLLLFSHIRTWKKQIKGTKPEQKSTFIIKSSIKRIKEITLNEKQVRRQEKSLSTIKKNFLIFLKELRKISKRLQKKLKKENRIECKTISAETEIRNRKGQQ</sequence>